<accession>F3QX16</accession>
<keyword evidence="1" id="KW-0732">Signal</keyword>
<dbReference type="eggNOG" id="ENOG502ZPR7">
    <property type="taxonomic scope" value="Bacteria"/>
</dbReference>
<reference evidence="3 4" key="1">
    <citation type="submission" date="2011-02" db="EMBL/GenBank/DDBJ databases">
        <authorList>
            <person name="Weinstock G."/>
            <person name="Sodergren E."/>
            <person name="Clifton S."/>
            <person name="Fulton L."/>
            <person name="Fulton B."/>
            <person name="Courtney L."/>
            <person name="Fronick C."/>
            <person name="Harrison M."/>
            <person name="Strong C."/>
            <person name="Farmer C."/>
            <person name="Delahaunty K."/>
            <person name="Markovic C."/>
            <person name="Hall O."/>
            <person name="Minx P."/>
            <person name="Tomlinson C."/>
            <person name="Mitreva M."/>
            <person name="Hou S."/>
            <person name="Chen J."/>
            <person name="Wollam A."/>
            <person name="Pepin K.H."/>
            <person name="Johnson M."/>
            <person name="Bhonagiri V."/>
            <person name="Zhang X."/>
            <person name="Suruliraj S."/>
            <person name="Warren W."/>
            <person name="Chinwalla A."/>
            <person name="Mardis E.R."/>
            <person name="Wilson R.K."/>
        </authorList>
    </citation>
    <scope>NUCLEOTIDE SEQUENCE [LARGE SCALE GENOMIC DNA]</scope>
    <source>
        <strain evidence="3 4">YIT 11841</strain>
    </source>
</reference>
<dbReference type="STRING" id="762982.HMPREF9442_02750"/>
<dbReference type="Proteomes" id="UP000005546">
    <property type="component" value="Unassembled WGS sequence"/>
</dbReference>
<feature type="chain" id="PRO_5003306400" evidence="1">
    <location>
        <begin position="24"/>
        <end position="220"/>
    </location>
</feature>
<dbReference type="InterPro" id="IPR024311">
    <property type="entry name" value="Lipocalin-like"/>
</dbReference>
<evidence type="ECO:0000313" key="4">
    <source>
        <dbReference type="Proteomes" id="UP000005546"/>
    </source>
</evidence>
<feature type="signal peptide" evidence="1">
    <location>
        <begin position="1"/>
        <end position="23"/>
    </location>
</feature>
<dbReference type="Pfam" id="PF13944">
    <property type="entry name" value="Calycin_like"/>
    <property type="match status" value="1"/>
</dbReference>
<evidence type="ECO:0000259" key="2">
    <source>
        <dbReference type="Pfam" id="PF13944"/>
    </source>
</evidence>
<dbReference type="HOGENOM" id="CLU_1254963_0_0_10"/>
<protein>
    <submittedName>
        <fullName evidence="3">Conserved domain protein</fullName>
    </submittedName>
</protein>
<feature type="domain" description="Lipocalin-like" evidence="2">
    <location>
        <begin position="35"/>
        <end position="162"/>
    </location>
</feature>
<proteinExistence type="predicted"/>
<gene>
    <name evidence="3" type="ORF">HMPREF9442_02750</name>
</gene>
<dbReference type="EMBL" id="AFBR01000083">
    <property type="protein sequence ID" value="EGG51466.1"/>
    <property type="molecule type" value="Genomic_DNA"/>
</dbReference>
<sequence>MNMKKLFTLLLFCASLTQGYAMNAASTGSKASKEYTDKLVVTINGESSPEQTTKITVETPKDGIMNITLPNFCLSAGEDMMYVGTIKVNEIPLTASGLYNTFTTNQTIQIEAGDIPIEGMWLGPMLGDVPLQMVGKISDDKFYTTIDIEMVLLGQTIHVVFGTDDFGSSIHSALSEKQMQTTNVYTLQGILVKGNVEKAHALDGLQKGIYIVDGKKVIKK</sequence>
<evidence type="ECO:0000313" key="3">
    <source>
        <dbReference type="EMBL" id="EGG51466.1"/>
    </source>
</evidence>
<dbReference type="Gene3D" id="2.40.128.350">
    <property type="match status" value="1"/>
</dbReference>
<dbReference type="AlphaFoldDB" id="F3QX16"/>
<evidence type="ECO:0000256" key="1">
    <source>
        <dbReference type="SAM" id="SignalP"/>
    </source>
</evidence>
<comment type="caution">
    <text evidence="3">The sequence shown here is derived from an EMBL/GenBank/DDBJ whole genome shotgun (WGS) entry which is preliminary data.</text>
</comment>
<keyword evidence="4" id="KW-1185">Reference proteome</keyword>
<name>F3QX16_9BACT</name>
<organism evidence="3 4">
    <name type="scientific">Paraprevotella xylaniphila YIT 11841</name>
    <dbReference type="NCBI Taxonomy" id="762982"/>
    <lineage>
        <taxon>Bacteria</taxon>
        <taxon>Pseudomonadati</taxon>
        <taxon>Bacteroidota</taxon>
        <taxon>Bacteroidia</taxon>
        <taxon>Bacteroidales</taxon>
        <taxon>Prevotellaceae</taxon>
        <taxon>Paraprevotella</taxon>
    </lineage>
</organism>